<dbReference type="NCBIfam" id="TIGR01852">
    <property type="entry name" value="lipid_A_lpxA"/>
    <property type="match status" value="1"/>
</dbReference>
<evidence type="ECO:0000259" key="8">
    <source>
        <dbReference type="Pfam" id="PF13720"/>
    </source>
</evidence>
<keyword evidence="4 9" id="KW-0808">Transferase</keyword>
<keyword evidence="1" id="KW-0963">Cytoplasm</keyword>
<keyword evidence="3" id="KW-0441">Lipid A biosynthesis</keyword>
<protein>
    <submittedName>
        <fullName evidence="9">Acyl-ACP--UDP-N-acetylglucosamine O-acyltransferase</fullName>
        <ecNumber evidence="9">2.3.1.129</ecNumber>
    </submittedName>
</protein>
<dbReference type="InterPro" id="IPR001451">
    <property type="entry name" value="Hexapep"/>
</dbReference>
<dbReference type="NCBIfam" id="NF003657">
    <property type="entry name" value="PRK05289.1"/>
    <property type="match status" value="1"/>
</dbReference>
<dbReference type="Gene3D" id="2.160.10.10">
    <property type="entry name" value="Hexapeptide repeat proteins"/>
    <property type="match status" value="1"/>
</dbReference>
<dbReference type="Proteomes" id="UP000315782">
    <property type="component" value="Unassembled WGS sequence"/>
</dbReference>
<dbReference type="CDD" id="cd03351">
    <property type="entry name" value="LbH_UDP-GlcNAc_AT"/>
    <property type="match status" value="1"/>
</dbReference>
<reference evidence="9 10" key="1">
    <citation type="submission" date="2019-02" db="EMBL/GenBank/DDBJ databases">
        <title>Prokaryotic population dynamics and viral predation in marine succession experiment using metagenomics: the confinement effect.</title>
        <authorList>
            <person name="Haro-Moreno J.M."/>
            <person name="Rodriguez-Valera F."/>
            <person name="Lopez-Perez M."/>
        </authorList>
    </citation>
    <scope>NUCLEOTIDE SEQUENCE [LARGE SCALE GENOMIC DNA]</scope>
    <source>
        <strain evidence="9">MED-G163</strain>
    </source>
</reference>
<keyword evidence="5" id="KW-0677">Repeat</keyword>
<dbReference type="PROSITE" id="PS00101">
    <property type="entry name" value="HEXAPEP_TRANSFERASES"/>
    <property type="match status" value="1"/>
</dbReference>
<dbReference type="SUPFAM" id="SSF51161">
    <property type="entry name" value="Trimeric LpxA-like enzymes"/>
    <property type="match status" value="1"/>
</dbReference>
<dbReference type="AlphaFoldDB" id="A0A520MJP1"/>
<evidence type="ECO:0000313" key="10">
    <source>
        <dbReference type="Proteomes" id="UP000315782"/>
    </source>
</evidence>
<dbReference type="InterPro" id="IPR029098">
    <property type="entry name" value="Acetyltransf_C"/>
</dbReference>
<proteinExistence type="predicted"/>
<dbReference type="EMBL" id="SHBI01000004">
    <property type="protein sequence ID" value="RZO21430.1"/>
    <property type="molecule type" value="Genomic_DNA"/>
</dbReference>
<dbReference type="InterPro" id="IPR018357">
    <property type="entry name" value="Hexapep_transf_CS"/>
</dbReference>
<evidence type="ECO:0000256" key="7">
    <source>
        <dbReference type="ARBA" id="ARBA00023315"/>
    </source>
</evidence>
<accession>A0A520MJP1</accession>
<dbReference type="Pfam" id="PF13720">
    <property type="entry name" value="Acetyltransf_11"/>
    <property type="match status" value="1"/>
</dbReference>
<dbReference type="Gene3D" id="1.20.1180.10">
    <property type="entry name" value="Udp N-acetylglucosamine O-acyltransferase, C-terminal domain"/>
    <property type="match status" value="1"/>
</dbReference>
<dbReference type="InterPro" id="IPR010137">
    <property type="entry name" value="Lipid_A_LpxA"/>
</dbReference>
<evidence type="ECO:0000256" key="5">
    <source>
        <dbReference type="ARBA" id="ARBA00022737"/>
    </source>
</evidence>
<dbReference type="PANTHER" id="PTHR43480">
    <property type="entry name" value="ACYL-[ACYL-CARRIER-PROTEIN]--UDP-N-ACETYLGLUCOSAMINE O-ACYLTRANSFERASE"/>
    <property type="match status" value="1"/>
</dbReference>
<feature type="domain" description="UDP N-acetylglucosamine O-acyltransferase C-terminal" evidence="8">
    <location>
        <begin position="175"/>
        <end position="257"/>
    </location>
</feature>
<evidence type="ECO:0000256" key="1">
    <source>
        <dbReference type="ARBA" id="ARBA00022490"/>
    </source>
</evidence>
<dbReference type="PIRSF" id="PIRSF000456">
    <property type="entry name" value="UDP-GlcNAc_acltr"/>
    <property type="match status" value="1"/>
</dbReference>
<sequence length="259" mass="28031">MNIHPSSIVSEKAKIDPTVKIGPFCIIGDNVEIKSGSSILSHAVIKGPTVIGKDNVIYQFSTIGEDTPDKKFKGENTKLIIGDNNIFREGVTVHRGTIQDAELTQIGDNNLFMAYAHIAHDCIVGNDNVFANNAAIAGHVIVGNSVTIGGLSTIHQFCILGDHSFVGMNTSISMDVPAFVKVAADPARVIGLNSIGMARNEIPEESINLLKKSYKVVYKRGLKLEAAIKKLEIMHSETDDSFLLTFINSIKESSRGILR</sequence>
<dbReference type="PANTHER" id="PTHR43480:SF1">
    <property type="entry name" value="ACYL-[ACYL-CARRIER-PROTEIN]--UDP-N-ACETYLGLUCOSAMINE O-ACYLTRANSFERASE, MITOCHONDRIAL-RELATED"/>
    <property type="match status" value="1"/>
</dbReference>
<dbReference type="GO" id="GO:0008780">
    <property type="term" value="F:acyl-[acyl-carrier-protein]-UDP-N-acetylglucosamine O-acyltransferase activity"/>
    <property type="evidence" value="ECO:0007669"/>
    <property type="project" value="UniProtKB-EC"/>
</dbReference>
<dbReference type="EC" id="2.3.1.129" evidence="9"/>
<dbReference type="InterPro" id="IPR037157">
    <property type="entry name" value="Acetyltransf_C_sf"/>
</dbReference>
<evidence type="ECO:0000313" key="9">
    <source>
        <dbReference type="EMBL" id="RZO21430.1"/>
    </source>
</evidence>
<comment type="caution">
    <text evidence="9">The sequence shown here is derived from an EMBL/GenBank/DDBJ whole genome shotgun (WGS) entry which is preliminary data.</text>
</comment>
<dbReference type="GO" id="GO:0009245">
    <property type="term" value="P:lipid A biosynthetic process"/>
    <property type="evidence" value="ECO:0007669"/>
    <property type="project" value="UniProtKB-KW"/>
</dbReference>
<dbReference type="InterPro" id="IPR011004">
    <property type="entry name" value="Trimer_LpxA-like_sf"/>
</dbReference>
<keyword evidence="7 9" id="KW-0012">Acyltransferase</keyword>
<gene>
    <name evidence="9" type="ORF">EVA96_01515</name>
</gene>
<dbReference type="GO" id="GO:0016020">
    <property type="term" value="C:membrane"/>
    <property type="evidence" value="ECO:0007669"/>
    <property type="project" value="GOC"/>
</dbReference>
<evidence type="ECO:0000256" key="3">
    <source>
        <dbReference type="ARBA" id="ARBA00022556"/>
    </source>
</evidence>
<dbReference type="Pfam" id="PF00132">
    <property type="entry name" value="Hexapep"/>
    <property type="match status" value="2"/>
</dbReference>
<keyword evidence="2" id="KW-0444">Lipid biosynthesis</keyword>
<name>A0A520MJP1_9GAMM</name>
<evidence type="ECO:0000256" key="6">
    <source>
        <dbReference type="ARBA" id="ARBA00023098"/>
    </source>
</evidence>
<evidence type="ECO:0000256" key="4">
    <source>
        <dbReference type="ARBA" id="ARBA00022679"/>
    </source>
</evidence>
<keyword evidence="6" id="KW-0443">Lipid metabolism</keyword>
<evidence type="ECO:0000256" key="2">
    <source>
        <dbReference type="ARBA" id="ARBA00022516"/>
    </source>
</evidence>
<organism evidence="9 10">
    <name type="scientific">SAR86 cluster bacterium</name>
    <dbReference type="NCBI Taxonomy" id="2030880"/>
    <lineage>
        <taxon>Bacteria</taxon>
        <taxon>Pseudomonadati</taxon>
        <taxon>Pseudomonadota</taxon>
        <taxon>Gammaproteobacteria</taxon>
        <taxon>SAR86 cluster</taxon>
    </lineage>
</organism>